<dbReference type="EMBL" id="MHCP01000020">
    <property type="protein sequence ID" value="OGY23840.1"/>
    <property type="molecule type" value="Genomic_DNA"/>
</dbReference>
<comment type="caution">
    <text evidence="1">The sequence shown here is derived from an EMBL/GenBank/DDBJ whole genome shotgun (WGS) entry which is preliminary data.</text>
</comment>
<dbReference type="Proteomes" id="UP000176631">
    <property type="component" value="Unassembled WGS sequence"/>
</dbReference>
<organism evidence="1 2">
    <name type="scientific">Candidatus Woykebacteria bacterium RBG_13_40_15</name>
    <dbReference type="NCBI Taxonomy" id="1802593"/>
    <lineage>
        <taxon>Bacteria</taxon>
        <taxon>Candidatus Woykeibacteriota</taxon>
    </lineage>
</organism>
<name>A0A1G1W8F1_9BACT</name>
<evidence type="ECO:0000313" key="1">
    <source>
        <dbReference type="EMBL" id="OGY23840.1"/>
    </source>
</evidence>
<protein>
    <submittedName>
        <fullName evidence="1">Uncharacterized protein</fullName>
    </submittedName>
</protein>
<dbReference type="AlphaFoldDB" id="A0A1G1W8F1"/>
<gene>
    <name evidence="1" type="ORF">A2172_05400</name>
</gene>
<accession>A0A1G1W8F1</accession>
<evidence type="ECO:0000313" key="2">
    <source>
        <dbReference type="Proteomes" id="UP000176631"/>
    </source>
</evidence>
<proteinExistence type="predicted"/>
<sequence length="80" mass="9414">MRVFCKRCEFEMAPIWNPDMPREAKRFIGMILETGTHKGCGGFWRVDIEGNEYSYDWDGNPKAKELRNNIFAHFDKKPAD</sequence>
<dbReference type="STRING" id="1802593.A2172_05400"/>
<reference evidence="1 2" key="1">
    <citation type="journal article" date="2016" name="Nat. Commun.">
        <title>Thousands of microbial genomes shed light on interconnected biogeochemical processes in an aquifer system.</title>
        <authorList>
            <person name="Anantharaman K."/>
            <person name="Brown C.T."/>
            <person name="Hug L.A."/>
            <person name="Sharon I."/>
            <person name="Castelle C.J."/>
            <person name="Probst A.J."/>
            <person name="Thomas B.C."/>
            <person name="Singh A."/>
            <person name="Wilkins M.J."/>
            <person name="Karaoz U."/>
            <person name="Brodie E.L."/>
            <person name="Williams K.H."/>
            <person name="Hubbard S.S."/>
            <person name="Banfield J.F."/>
        </authorList>
    </citation>
    <scope>NUCLEOTIDE SEQUENCE [LARGE SCALE GENOMIC DNA]</scope>
</reference>